<dbReference type="GO" id="GO:0000166">
    <property type="term" value="F:nucleotide binding"/>
    <property type="evidence" value="ECO:0007669"/>
    <property type="project" value="UniProtKB-KW"/>
</dbReference>
<evidence type="ECO:0000256" key="7">
    <source>
        <dbReference type="ARBA" id="ARBA00022729"/>
    </source>
</evidence>
<dbReference type="PRINTS" id="PR01607">
    <property type="entry name" value="APYRASEFAMLY"/>
</dbReference>
<evidence type="ECO:0000256" key="5">
    <source>
        <dbReference type="ARBA" id="ARBA00006654"/>
    </source>
</evidence>
<dbReference type="Proteomes" id="UP000193827">
    <property type="component" value="Unassembled WGS sequence"/>
</dbReference>
<evidence type="ECO:0000256" key="10">
    <source>
        <dbReference type="ARBA" id="ARBA00023268"/>
    </source>
</evidence>
<dbReference type="SUPFAM" id="SSF55816">
    <property type="entry name" value="5'-nucleotidase (syn. UDP-sugar hydrolase), C-terminal domain"/>
    <property type="match status" value="1"/>
</dbReference>
<evidence type="ECO:0000259" key="12">
    <source>
        <dbReference type="Pfam" id="PF00149"/>
    </source>
</evidence>
<dbReference type="EMBL" id="FWFL01000009">
    <property type="protein sequence ID" value="SLN60516.1"/>
    <property type="molecule type" value="Genomic_DNA"/>
</dbReference>
<evidence type="ECO:0000256" key="3">
    <source>
        <dbReference type="ARBA" id="ARBA00001968"/>
    </source>
</evidence>
<dbReference type="InterPro" id="IPR036907">
    <property type="entry name" value="5'-Nucleotdase_C_sf"/>
</dbReference>
<evidence type="ECO:0000256" key="6">
    <source>
        <dbReference type="ARBA" id="ARBA00022723"/>
    </source>
</evidence>
<evidence type="ECO:0000256" key="9">
    <source>
        <dbReference type="ARBA" id="ARBA00022801"/>
    </source>
</evidence>
<evidence type="ECO:0000313" key="15">
    <source>
        <dbReference type="Proteomes" id="UP000193827"/>
    </source>
</evidence>
<feature type="domain" description="Calcineurin-like phosphoesterase" evidence="12">
    <location>
        <begin position="1"/>
        <end position="239"/>
    </location>
</feature>
<keyword evidence="9 11" id="KW-0378">Hydrolase</keyword>
<dbReference type="CDD" id="cd07410">
    <property type="entry name" value="MPP_CpdB_N"/>
    <property type="match status" value="1"/>
</dbReference>
<dbReference type="GO" id="GO:0009166">
    <property type="term" value="P:nucleotide catabolic process"/>
    <property type="evidence" value="ECO:0007669"/>
    <property type="project" value="InterPro"/>
</dbReference>
<evidence type="ECO:0000256" key="2">
    <source>
        <dbReference type="ARBA" id="ARBA00001730"/>
    </source>
</evidence>
<dbReference type="InterPro" id="IPR008334">
    <property type="entry name" value="5'-Nucleotdase_C"/>
</dbReference>
<evidence type="ECO:0000256" key="8">
    <source>
        <dbReference type="ARBA" id="ARBA00022741"/>
    </source>
</evidence>
<accession>A0A1Y5TCK1</accession>
<evidence type="ECO:0000256" key="1">
    <source>
        <dbReference type="ARBA" id="ARBA00000527"/>
    </source>
</evidence>
<dbReference type="InterPro" id="IPR029052">
    <property type="entry name" value="Metallo-depent_PP-like"/>
</dbReference>
<comment type="catalytic activity">
    <reaction evidence="2">
        <text>a nucleoside 2',3'-cyclic phosphate + H2O = a nucleoside 3'-phosphate + H(+)</text>
        <dbReference type="Rhea" id="RHEA:19621"/>
        <dbReference type="ChEBI" id="CHEBI:15377"/>
        <dbReference type="ChEBI" id="CHEBI:15378"/>
        <dbReference type="ChEBI" id="CHEBI:66949"/>
        <dbReference type="ChEBI" id="CHEBI:66954"/>
        <dbReference type="EC" id="3.1.4.16"/>
    </reaction>
</comment>
<dbReference type="Gene3D" id="3.90.780.10">
    <property type="entry name" value="5'-Nucleotidase, C-terminal domain"/>
    <property type="match status" value="1"/>
</dbReference>
<dbReference type="PROSITE" id="PS00785">
    <property type="entry name" value="5_NUCLEOTIDASE_1"/>
    <property type="match status" value="1"/>
</dbReference>
<keyword evidence="6" id="KW-0479">Metal-binding</keyword>
<comment type="subcellular location">
    <subcellularLocation>
        <location evidence="4">Cell envelope</location>
    </subcellularLocation>
</comment>
<feature type="domain" description="5'-Nucleotidase C-terminal" evidence="13">
    <location>
        <begin position="390"/>
        <end position="524"/>
    </location>
</feature>
<name>A0A1Y5TCK1_9RHOB</name>
<evidence type="ECO:0000313" key="14">
    <source>
        <dbReference type="EMBL" id="SLN60516.1"/>
    </source>
</evidence>
<keyword evidence="7" id="KW-0732">Signal</keyword>
<evidence type="ECO:0000256" key="4">
    <source>
        <dbReference type="ARBA" id="ARBA00004196"/>
    </source>
</evidence>
<dbReference type="GO" id="GO:0008663">
    <property type="term" value="F:2',3'-cyclic-nucleotide 2'-phosphodiesterase activity"/>
    <property type="evidence" value="ECO:0007669"/>
    <property type="project" value="UniProtKB-EC"/>
</dbReference>
<organism evidence="14 15">
    <name type="scientific">Roseovarius litorisediminis</name>
    <dbReference type="NCBI Taxonomy" id="1312363"/>
    <lineage>
        <taxon>Bacteria</taxon>
        <taxon>Pseudomonadati</taxon>
        <taxon>Pseudomonadota</taxon>
        <taxon>Alphaproteobacteria</taxon>
        <taxon>Rhodobacterales</taxon>
        <taxon>Roseobacteraceae</taxon>
        <taxon>Roseovarius</taxon>
    </lineage>
</organism>
<dbReference type="PANTHER" id="PTHR11575:SF6">
    <property type="entry name" value="2',3'-CYCLIC-NUCLEOTIDE 2'-PHOSPHODIESTERASE_3'-NUCLEOTIDASE"/>
    <property type="match status" value="1"/>
</dbReference>
<dbReference type="GO" id="GO:0030288">
    <property type="term" value="C:outer membrane-bounded periplasmic space"/>
    <property type="evidence" value="ECO:0007669"/>
    <property type="project" value="TreeGrafter"/>
</dbReference>
<protein>
    <submittedName>
        <fullName evidence="14">Trifunctional nucleotide phosphoesterase protein YfkN</fullName>
    </submittedName>
</protein>
<dbReference type="SUPFAM" id="SSF56300">
    <property type="entry name" value="Metallo-dependent phosphatases"/>
    <property type="match status" value="1"/>
</dbReference>
<dbReference type="AlphaFoldDB" id="A0A1Y5TCK1"/>
<dbReference type="NCBIfam" id="NF006938">
    <property type="entry name" value="PRK09420.1"/>
    <property type="match status" value="1"/>
</dbReference>
<dbReference type="GO" id="GO:0046872">
    <property type="term" value="F:metal ion binding"/>
    <property type="evidence" value="ECO:0007669"/>
    <property type="project" value="UniProtKB-KW"/>
</dbReference>
<reference evidence="14 15" key="1">
    <citation type="submission" date="2017-03" db="EMBL/GenBank/DDBJ databases">
        <authorList>
            <person name="Afonso C.L."/>
            <person name="Miller P.J."/>
            <person name="Scott M.A."/>
            <person name="Spackman E."/>
            <person name="Goraichik I."/>
            <person name="Dimitrov K.M."/>
            <person name="Suarez D.L."/>
            <person name="Swayne D.E."/>
        </authorList>
    </citation>
    <scope>NUCLEOTIDE SEQUENCE [LARGE SCALE GENOMIC DNA]</scope>
    <source>
        <strain evidence="14 15">CECT 8287</strain>
    </source>
</reference>
<sequence>MRLLETTDVHAHLLPFDYFSGQNTGFSGLACVATLIRQARGEVQNCLLFDSGDFLQGTPISDMTAQPGTGWTGPHPVLTAMNLLGYDAATPGNHEFNFGLNWLHETLSQASFPVTCANALKQSRDGAETLFPPYLILKRQVLDTRGNSHDLRIGVIGLLPPQITTWDQYHLQERVCSRDIVETAQTLVPQIRAAGADLVIALAHTGIDPATPFSMMENAALPLGAVAGIDAILAGHSHQIFPSSGFQGTVGIDACAATLNGTPAVMAGFGGSHLGVLDLGLEKGAQGWRVTHHRAQARTTQATPPDPAICAALEKAHQATVRLTGRSLGRTAKPLHSYLSLIRNDASVQLVTRAQRLALTQRLKGTEHEGLPVLSASAPFKTGGRAGPLHYSDVPPGDFLLRNAADLYAFPNTLCGLRLTGAQIRDWLERAAIIFNRITPGGDDQVLIDPAVPGHNFDVIDGLTYQIDLSQPARFDLSGNLIAASARRICDLCHAGKPVADKEEFIVATNNFRAFGGGPYPVLANVGLIHSGHRAIRDILAKFVSDHPDIPSDTQPIWTFHPMPGTSAVFETGPGIRRYPRDLAALNATDLGDSDAGFARFRLPL</sequence>
<proteinExistence type="inferred from homology"/>
<dbReference type="InterPro" id="IPR004843">
    <property type="entry name" value="Calcineurin-like_PHP"/>
</dbReference>
<keyword evidence="8 11" id="KW-0547">Nucleotide-binding</keyword>
<dbReference type="InterPro" id="IPR041827">
    <property type="entry name" value="CpdB_N"/>
</dbReference>
<gene>
    <name evidence="14" type="primary">yfkN_2</name>
    <name evidence="14" type="ORF">PEL8287_03291</name>
</gene>
<dbReference type="InterPro" id="IPR006179">
    <property type="entry name" value="5_nucleotidase/apyrase"/>
</dbReference>
<keyword evidence="10" id="KW-0511">Multifunctional enzyme</keyword>
<comment type="cofactor">
    <cofactor evidence="3">
        <name>a divalent metal cation</name>
        <dbReference type="ChEBI" id="CHEBI:60240"/>
    </cofactor>
</comment>
<dbReference type="Gene3D" id="3.60.21.10">
    <property type="match status" value="1"/>
</dbReference>
<keyword evidence="15" id="KW-1185">Reference proteome</keyword>
<dbReference type="InterPro" id="IPR006146">
    <property type="entry name" value="5'-Nucleotdase_CS"/>
</dbReference>
<evidence type="ECO:0000259" key="13">
    <source>
        <dbReference type="Pfam" id="PF02872"/>
    </source>
</evidence>
<comment type="catalytic activity">
    <reaction evidence="1">
        <text>a ribonucleoside 3'-phosphate + H2O = a ribonucleoside + phosphate</text>
        <dbReference type="Rhea" id="RHEA:10144"/>
        <dbReference type="ChEBI" id="CHEBI:13197"/>
        <dbReference type="ChEBI" id="CHEBI:15377"/>
        <dbReference type="ChEBI" id="CHEBI:18254"/>
        <dbReference type="ChEBI" id="CHEBI:43474"/>
        <dbReference type="EC" id="3.1.3.6"/>
    </reaction>
</comment>
<dbReference type="Pfam" id="PF00149">
    <property type="entry name" value="Metallophos"/>
    <property type="match status" value="1"/>
</dbReference>
<dbReference type="PANTHER" id="PTHR11575">
    <property type="entry name" value="5'-NUCLEOTIDASE-RELATED"/>
    <property type="match status" value="1"/>
</dbReference>
<dbReference type="Pfam" id="PF02872">
    <property type="entry name" value="5_nucleotid_C"/>
    <property type="match status" value="1"/>
</dbReference>
<evidence type="ECO:0000256" key="11">
    <source>
        <dbReference type="RuleBase" id="RU362119"/>
    </source>
</evidence>
<comment type="similarity">
    <text evidence="5 11">Belongs to the 5'-nucleotidase family.</text>
</comment>
<dbReference type="GO" id="GO:0008254">
    <property type="term" value="F:3'-nucleotidase activity"/>
    <property type="evidence" value="ECO:0007669"/>
    <property type="project" value="UniProtKB-EC"/>
</dbReference>
<dbReference type="PROSITE" id="PS51257">
    <property type="entry name" value="PROKAR_LIPOPROTEIN"/>
    <property type="match status" value="1"/>
</dbReference>